<dbReference type="RefSeq" id="WP_013185963.1">
    <property type="nucleotide sequence ID" value="NC_014230.1"/>
</dbReference>
<dbReference type="GeneID" id="89451995"/>
<evidence type="ECO:0000313" key="1">
    <source>
        <dbReference type="EMBL" id="EAP87283.1"/>
    </source>
</evidence>
<evidence type="ECO:0008006" key="3">
    <source>
        <dbReference type="Google" id="ProtNLM"/>
    </source>
</evidence>
<accession>A3U4W6</accession>
<dbReference type="CDD" id="cd07812">
    <property type="entry name" value="SRPBCC"/>
    <property type="match status" value="1"/>
</dbReference>
<name>A3U4W6_CROAH</name>
<dbReference type="InterPro" id="IPR023393">
    <property type="entry name" value="START-like_dom_sf"/>
</dbReference>
<reference evidence="1 2" key="1">
    <citation type="journal article" date="2010" name="J. Bacteriol.">
        <title>The complete genome sequence of Croceibacter atlanticus HTCC2559T.</title>
        <authorList>
            <person name="Oh H.M."/>
            <person name="Kang I."/>
            <person name="Ferriera S."/>
            <person name="Giovannoni S.J."/>
            <person name="Cho J.C."/>
        </authorList>
    </citation>
    <scope>NUCLEOTIDE SEQUENCE [LARGE SCALE GENOMIC DNA]</scope>
    <source>
        <strain evidence="2">ATCC BAA-628 / HTCC2559 / KCTC 12090</strain>
    </source>
</reference>
<gene>
    <name evidence="1" type="ordered locus">CA2559_00970</name>
</gene>
<proteinExistence type="predicted"/>
<dbReference type="Proteomes" id="UP000002297">
    <property type="component" value="Chromosome"/>
</dbReference>
<dbReference type="eggNOG" id="COG3427">
    <property type="taxonomic scope" value="Bacteria"/>
</dbReference>
<sequence length="150" mass="17539">MKYSSQIIIELPREKTISIFDNAENMKHWQRGLIHYKQLSGDFGAEGAKMQLDYKMGKRELTMIETIIKNDLPDLLITSYDTKGVYNIQTNRFEITSNGHTKWTSESEFRFNNLMMKIMGFLMPGAFKKQSLKYMKDFKAFAEDNKSVLD</sequence>
<dbReference type="EMBL" id="CP002046">
    <property type="protein sequence ID" value="EAP87283.1"/>
    <property type="molecule type" value="Genomic_DNA"/>
</dbReference>
<dbReference type="OrthoDB" id="411301at2"/>
<evidence type="ECO:0000313" key="2">
    <source>
        <dbReference type="Proteomes" id="UP000002297"/>
    </source>
</evidence>
<dbReference type="AlphaFoldDB" id="A3U4W6"/>
<keyword evidence="2" id="KW-1185">Reference proteome</keyword>
<dbReference type="SUPFAM" id="SSF55961">
    <property type="entry name" value="Bet v1-like"/>
    <property type="match status" value="1"/>
</dbReference>
<dbReference type="STRING" id="216432.CA2559_00970"/>
<dbReference type="KEGG" id="cat:CA2559_00970"/>
<dbReference type="HOGENOM" id="CLU_146051_0_0_10"/>
<dbReference type="Gene3D" id="3.30.530.20">
    <property type="match status" value="1"/>
</dbReference>
<protein>
    <recommendedName>
        <fullName evidence="3">SRPBCC family protein</fullName>
    </recommendedName>
</protein>
<organism evidence="1 2">
    <name type="scientific">Croceibacter atlanticus (strain ATCC BAA-628 / JCM 21780 / CIP 108009 / IAM 15332 / KCTC 12090 / HTCC2559)</name>
    <dbReference type="NCBI Taxonomy" id="216432"/>
    <lineage>
        <taxon>Bacteria</taxon>
        <taxon>Pseudomonadati</taxon>
        <taxon>Bacteroidota</taxon>
        <taxon>Flavobacteriia</taxon>
        <taxon>Flavobacteriales</taxon>
        <taxon>Flavobacteriaceae</taxon>
        <taxon>Croceibacter</taxon>
    </lineage>
</organism>